<comment type="caution">
    <text evidence="3">The sequence shown here is derived from an EMBL/GenBank/DDBJ whole genome shotgun (WGS) entry which is preliminary data.</text>
</comment>
<dbReference type="Proteomes" id="UP001183176">
    <property type="component" value="Unassembled WGS sequence"/>
</dbReference>
<keyword evidence="2" id="KW-1133">Transmembrane helix</keyword>
<feature type="region of interest" description="Disordered" evidence="1">
    <location>
        <begin position="1"/>
        <end position="29"/>
    </location>
</feature>
<name>A0ABU2J754_9ACTN</name>
<keyword evidence="2" id="KW-0472">Membrane</keyword>
<keyword evidence="2" id="KW-0812">Transmembrane</keyword>
<proteinExistence type="predicted"/>
<dbReference type="Pfam" id="PF10745">
    <property type="entry name" value="DUF2530"/>
    <property type="match status" value="1"/>
</dbReference>
<accession>A0ABU2J754</accession>
<dbReference type="RefSeq" id="WP_311421978.1">
    <property type="nucleotide sequence ID" value="NZ_JAVREH010000005.1"/>
</dbReference>
<feature type="transmembrane region" description="Helical" evidence="2">
    <location>
        <begin position="78"/>
        <end position="97"/>
    </location>
</feature>
<feature type="transmembrane region" description="Helical" evidence="2">
    <location>
        <begin position="49"/>
        <end position="72"/>
    </location>
</feature>
<reference evidence="4" key="1">
    <citation type="submission" date="2023-07" db="EMBL/GenBank/DDBJ databases">
        <title>30 novel species of actinomycetes from the DSMZ collection.</title>
        <authorList>
            <person name="Nouioui I."/>
        </authorList>
    </citation>
    <scope>NUCLEOTIDE SEQUENCE [LARGE SCALE GENOMIC DNA]</scope>
    <source>
        <strain evidence="4">DSM 44399</strain>
    </source>
</reference>
<evidence type="ECO:0000256" key="1">
    <source>
        <dbReference type="SAM" id="MobiDB-lite"/>
    </source>
</evidence>
<protein>
    <submittedName>
        <fullName evidence="3">DUF2530 domain-containing protein</fullName>
    </submittedName>
</protein>
<gene>
    <name evidence="3" type="ORF">RM423_05375</name>
</gene>
<feature type="compositionally biased region" description="Polar residues" evidence="1">
    <location>
        <begin position="1"/>
        <end position="15"/>
    </location>
</feature>
<organism evidence="3 4">
    <name type="scientific">Jatrophihabitans lederbergiae</name>
    <dbReference type="NCBI Taxonomy" id="3075547"/>
    <lineage>
        <taxon>Bacteria</taxon>
        <taxon>Bacillati</taxon>
        <taxon>Actinomycetota</taxon>
        <taxon>Actinomycetes</taxon>
        <taxon>Jatrophihabitantales</taxon>
        <taxon>Jatrophihabitantaceae</taxon>
        <taxon>Jatrophihabitans</taxon>
    </lineage>
</organism>
<evidence type="ECO:0000313" key="3">
    <source>
        <dbReference type="EMBL" id="MDT0260821.1"/>
    </source>
</evidence>
<dbReference type="EMBL" id="JAVREH010000005">
    <property type="protein sequence ID" value="MDT0260821.1"/>
    <property type="molecule type" value="Genomic_DNA"/>
</dbReference>
<keyword evidence="4" id="KW-1185">Reference proteome</keyword>
<evidence type="ECO:0000313" key="4">
    <source>
        <dbReference type="Proteomes" id="UP001183176"/>
    </source>
</evidence>
<dbReference type="InterPro" id="IPR019681">
    <property type="entry name" value="DUF2530"/>
</dbReference>
<evidence type="ECO:0000256" key="2">
    <source>
        <dbReference type="SAM" id="Phobius"/>
    </source>
</evidence>
<sequence>MNNSPQAGDTASGSGHTDRTGDADGSTVSNAGTAEYHCDQMLSVDARKVVLVGAALFFVAFVVLLPFWSWLGRHDHRVWLWTALAGWLMGMAAMPLIRKHTGEGRLG</sequence>